<dbReference type="EMBL" id="JADWVN010000028">
    <property type="protein sequence ID" value="MBL7527983.1"/>
    <property type="molecule type" value="Genomic_DNA"/>
</dbReference>
<organism evidence="3 4">
    <name type="scientific">Legionella bononiensis</name>
    <dbReference type="NCBI Taxonomy" id="2793102"/>
    <lineage>
        <taxon>Bacteria</taxon>
        <taxon>Pseudomonadati</taxon>
        <taxon>Pseudomonadota</taxon>
        <taxon>Gammaproteobacteria</taxon>
        <taxon>Legionellales</taxon>
        <taxon>Legionellaceae</taxon>
        <taxon>Legionella</taxon>
    </lineage>
</organism>
<evidence type="ECO:0000313" key="4">
    <source>
        <dbReference type="Proteomes" id="UP000809910"/>
    </source>
</evidence>
<dbReference type="CDD" id="cd01948">
    <property type="entry name" value="EAL"/>
    <property type="match status" value="1"/>
</dbReference>
<reference evidence="3 4" key="1">
    <citation type="submission" date="2020-12" db="EMBL/GenBank/DDBJ databases">
        <title>WGS of Legionella: environmental sample.</title>
        <authorList>
            <person name="Cristino S."/>
            <person name="Girolamini L."/>
            <person name="Salaris S."/>
            <person name="Pascale M.R."/>
            <person name="Mazzotta M."/>
            <person name="Orsini M."/>
            <person name="Grottola A."/>
        </authorList>
    </citation>
    <scope>NUCLEOTIDE SEQUENCE [LARGE SCALE GENOMIC DNA]</scope>
    <source>
        <strain evidence="3 4">30cs62</strain>
    </source>
</reference>
<feature type="transmembrane region" description="Helical" evidence="1">
    <location>
        <begin position="16"/>
        <end position="36"/>
    </location>
</feature>
<dbReference type="PANTHER" id="PTHR33121">
    <property type="entry name" value="CYCLIC DI-GMP PHOSPHODIESTERASE PDEF"/>
    <property type="match status" value="1"/>
</dbReference>
<proteinExistence type="predicted"/>
<dbReference type="Proteomes" id="UP000809910">
    <property type="component" value="Unassembled WGS sequence"/>
</dbReference>
<keyword evidence="1" id="KW-1133">Transmembrane helix</keyword>
<name>A0ABS1WF48_9GAMM</name>
<sequence>MSKVLKEISQLIIKQFNYFWILITIIALVFSLYTNWHLSINRTYEKISYVATLISNRVDGFIEDLFQEVYTLPVYGKTFTDCKSGLYPYLEHITLNNENIAGISISDNRQQLICSSLPNNESIILSTTHARTLSGPFKLPLFDQPVYLVQQKMGNYHIGILVVSSILQNILKISDKDTNSVALYNNFEKRNIIRVERTDDNRSWKLSQYINEQTPMNTKELYVIDKTQSIDGVVVVVFENHQTLISNLLYSELLVTLIILVSSVLIYHLLKNAITKRYSLQGAIKLAIKNNEFYPEYQPLYNCEKGSFTGVEVLVRWRDSEDQLIMPDFFIAEAETTGLIVPLTLQIIEISLRETQSILQENSEFHLAYNLSALHFTDPSFFTEFELLARQFAILPSQIIFEITERELLDKNNSAFIGTMNRLRKVGYSLAVDDYGTGHASISYLQHFPFNYLKIDKLFVQAIGTKAITESLNDAIIQMAKGLNLIIIAEGVETEEQVDYLSNNGVRFLQGWYFSKALPIDKLVTLLKGEKE</sequence>
<keyword evidence="1" id="KW-0472">Membrane</keyword>
<comment type="caution">
    <text evidence="3">The sequence shown here is derived from an EMBL/GenBank/DDBJ whole genome shotgun (WGS) entry which is preliminary data.</text>
</comment>
<dbReference type="SMART" id="SM00052">
    <property type="entry name" value="EAL"/>
    <property type="match status" value="1"/>
</dbReference>
<evidence type="ECO:0000256" key="1">
    <source>
        <dbReference type="SAM" id="Phobius"/>
    </source>
</evidence>
<dbReference type="SUPFAM" id="SSF141868">
    <property type="entry name" value="EAL domain-like"/>
    <property type="match status" value="1"/>
</dbReference>
<dbReference type="Pfam" id="PF00563">
    <property type="entry name" value="EAL"/>
    <property type="match status" value="1"/>
</dbReference>
<feature type="transmembrane region" description="Helical" evidence="1">
    <location>
        <begin position="248"/>
        <end position="270"/>
    </location>
</feature>
<dbReference type="RefSeq" id="WP_203108574.1">
    <property type="nucleotide sequence ID" value="NZ_JADOBG010000007.1"/>
</dbReference>
<feature type="domain" description="EAL" evidence="2">
    <location>
        <begin position="277"/>
        <end position="531"/>
    </location>
</feature>
<evidence type="ECO:0000313" key="3">
    <source>
        <dbReference type="EMBL" id="MBL7527983.1"/>
    </source>
</evidence>
<dbReference type="InterPro" id="IPR050706">
    <property type="entry name" value="Cyclic-di-GMP_PDE-like"/>
</dbReference>
<gene>
    <name evidence="3" type="ORF">I5282_15590</name>
</gene>
<keyword evidence="1" id="KW-0812">Transmembrane</keyword>
<keyword evidence="4" id="KW-1185">Reference proteome</keyword>
<accession>A0ABS1WF48</accession>
<evidence type="ECO:0000259" key="2">
    <source>
        <dbReference type="PROSITE" id="PS50883"/>
    </source>
</evidence>
<protein>
    <submittedName>
        <fullName evidence="3">EAL domain-containing protein</fullName>
    </submittedName>
</protein>
<dbReference type="InterPro" id="IPR035919">
    <property type="entry name" value="EAL_sf"/>
</dbReference>
<dbReference type="InterPro" id="IPR001633">
    <property type="entry name" value="EAL_dom"/>
</dbReference>
<dbReference type="PANTHER" id="PTHR33121:SF73">
    <property type="entry name" value="CYCLIC DI-GMP PHOSPHODIESTERASE PDEN-RELATED"/>
    <property type="match status" value="1"/>
</dbReference>
<dbReference type="Gene3D" id="3.20.20.450">
    <property type="entry name" value="EAL domain"/>
    <property type="match status" value="1"/>
</dbReference>
<dbReference type="PROSITE" id="PS50883">
    <property type="entry name" value="EAL"/>
    <property type="match status" value="1"/>
</dbReference>